<dbReference type="FunFam" id="1.10.20.10:FF:000012">
    <property type="entry name" value="Histone H4"/>
    <property type="match status" value="1"/>
</dbReference>
<dbReference type="Proteomes" id="UP000198211">
    <property type="component" value="Unassembled WGS sequence"/>
</dbReference>
<keyword evidence="9 10" id="KW-0544">Nucleosome core</keyword>
<dbReference type="GO" id="GO:0000786">
    <property type="term" value="C:nucleosome"/>
    <property type="evidence" value="ECO:0007669"/>
    <property type="project" value="UniProtKB-KW"/>
</dbReference>
<dbReference type="Gene3D" id="1.10.20.10">
    <property type="entry name" value="Histone, subunit A"/>
    <property type="match status" value="1"/>
</dbReference>
<dbReference type="GO" id="GO:0046982">
    <property type="term" value="F:protein heterodimerization activity"/>
    <property type="evidence" value="ECO:0007669"/>
    <property type="project" value="InterPro"/>
</dbReference>
<dbReference type="PRINTS" id="PR00623">
    <property type="entry name" value="HISTONEH4"/>
</dbReference>
<reference evidence="12" key="1">
    <citation type="submission" date="2017-03" db="EMBL/GenBank/DDBJ databases">
        <title>Phytopthora megakarya and P. palmivora, two closely related causual agents of cacao black pod achieved similar genome size and gene model numbers by different mechanisms.</title>
        <authorList>
            <person name="Ali S."/>
            <person name="Shao J."/>
            <person name="Larry D.J."/>
            <person name="Kronmiller B."/>
            <person name="Shen D."/>
            <person name="Strem M.D."/>
            <person name="Melnick R.L."/>
            <person name="Guiltinan M.J."/>
            <person name="Tyler B.M."/>
            <person name="Meinhardt L.W."/>
            <person name="Bailey B.A."/>
        </authorList>
    </citation>
    <scope>NUCLEOTIDE SEQUENCE [LARGE SCALE GENOMIC DNA]</scope>
    <source>
        <strain evidence="12">zdho120</strain>
    </source>
</reference>
<dbReference type="AlphaFoldDB" id="A0A225WGQ4"/>
<evidence type="ECO:0000256" key="5">
    <source>
        <dbReference type="ARBA" id="ARBA00011538"/>
    </source>
</evidence>
<name>A0A225WGQ4_9STRA</name>
<evidence type="ECO:0000256" key="10">
    <source>
        <dbReference type="RuleBase" id="RU000528"/>
    </source>
</evidence>
<comment type="function">
    <text evidence="1 10">Core component of nucleosome. Nucleosomes wrap and compact DNA into chromatin, limiting DNA accessibility to the cellular machineries which require DNA as a template. Histones thereby play a central role in transcription regulation, DNA repair, DNA replication and chromosomal stability. DNA accessibility is regulated via a complex set of post-translational modifications of histones, also called histone code, and nucleosome remodeling.</text>
</comment>
<gene>
    <name evidence="11" type="ORF">PHMEG_0009224</name>
</gene>
<dbReference type="CDD" id="cd22912">
    <property type="entry name" value="HFD_H4"/>
    <property type="match status" value="1"/>
</dbReference>
<keyword evidence="7 10" id="KW-0238">DNA-binding</keyword>
<evidence type="ECO:0000256" key="7">
    <source>
        <dbReference type="ARBA" id="ARBA00023125"/>
    </source>
</evidence>
<evidence type="ECO:0000256" key="4">
    <source>
        <dbReference type="ARBA" id="ARBA00006564"/>
    </source>
</evidence>
<dbReference type="InterPro" id="IPR009072">
    <property type="entry name" value="Histone-fold"/>
</dbReference>
<dbReference type="GO" id="GO:0030527">
    <property type="term" value="F:structural constituent of chromatin"/>
    <property type="evidence" value="ECO:0007669"/>
    <property type="project" value="InterPro"/>
</dbReference>
<keyword evidence="12" id="KW-1185">Reference proteome</keyword>
<accession>A0A225WGQ4</accession>
<evidence type="ECO:0000256" key="6">
    <source>
        <dbReference type="ARBA" id="ARBA00022454"/>
    </source>
</evidence>
<comment type="subunit">
    <text evidence="5 10">The nucleosome is a histone octamer containing two molecules each of H2A, H2B, H3 and H4 assembled in one H3-H4 heterotetramer and two H2A-H2B heterodimers. The octamer wraps approximately 147 bp of DNA.</text>
</comment>
<dbReference type="EMBL" id="NBNE01000847">
    <property type="protein sequence ID" value="OWZ16911.1"/>
    <property type="molecule type" value="Genomic_DNA"/>
</dbReference>
<keyword evidence="6 10" id="KW-0158">Chromosome</keyword>
<dbReference type="GO" id="GO:0003677">
    <property type="term" value="F:DNA binding"/>
    <property type="evidence" value="ECO:0007669"/>
    <property type="project" value="UniProtKB-KW"/>
</dbReference>
<evidence type="ECO:0000256" key="1">
    <source>
        <dbReference type="ARBA" id="ARBA00002001"/>
    </source>
</evidence>
<comment type="caution">
    <text evidence="11">The sequence shown here is derived from an EMBL/GenBank/DDBJ whole genome shotgun (WGS) entry which is preliminary data.</text>
</comment>
<evidence type="ECO:0000256" key="9">
    <source>
        <dbReference type="ARBA" id="ARBA00023269"/>
    </source>
</evidence>
<dbReference type="InterPro" id="IPR001951">
    <property type="entry name" value="Histone_H4"/>
</dbReference>
<evidence type="ECO:0000256" key="2">
    <source>
        <dbReference type="ARBA" id="ARBA00004123"/>
    </source>
</evidence>
<evidence type="ECO:0000256" key="8">
    <source>
        <dbReference type="ARBA" id="ARBA00023242"/>
    </source>
</evidence>
<dbReference type="GO" id="GO:0005634">
    <property type="term" value="C:nucleus"/>
    <property type="evidence" value="ECO:0007669"/>
    <property type="project" value="UniProtKB-SubCell"/>
</dbReference>
<dbReference type="PANTHER" id="PTHR10484">
    <property type="entry name" value="HISTONE H4"/>
    <property type="match status" value="1"/>
</dbReference>
<proteinExistence type="inferred from homology"/>
<evidence type="ECO:0000313" key="11">
    <source>
        <dbReference type="EMBL" id="OWZ16911.1"/>
    </source>
</evidence>
<evidence type="ECO:0000313" key="12">
    <source>
        <dbReference type="Proteomes" id="UP000198211"/>
    </source>
</evidence>
<evidence type="ECO:0000256" key="3">
    <source>
        <dbReference type="ARBA" id="ARBA00004286"/>
    </source>
</evidence>
<dbReference type="SMART" id="SM00417">
    <property type="entry name" value="H4"/>
    <property type="match status" value="1"/>
</dbReference>
<dbReference type="STRING" id="4795.A0A225WGQ4"/>
<comment type="similarity">
    <text evidence="4 10">Belongs to the histone H4 family.</text>
</comment>
<dbReference type="OrthoDB" id="115400at2759"/>
<dbReference type="SUPFAM" id="SSF47113">
    <property type="entry name" value="Histone-fold"/>
    <property type="match status" value="1"/>
</dbReference>
<keyword evidence="8 10" id="KW-0539">Nucleus</keyword>
<organism evidence="11 12">
    <name type="scientific">Phytophthora megakarya</name>
    <dbReference type="NCBI Taxonomy" id="4795"/>
    <lineage>
        <taxon>Eukaryota</taxon>
        <taxon>Sar</taxon>
        <taxon>Stramenopiles</taxon>
        <taxon>Oomycota</taxon>
        <taxon>Peronosporomycetes</taxon>
        <taxon>Peronosporales</taxon>
        <taxon>Peronosporaceae</taxon>
        <taxon>Phytophthora</taxon>
    </lineage>
</organism>
<comment type="subcellular location">
    <subcellularLocation>
        <location evidence="3">Chromosome</location>
    </subcellularLocation>
    <subcellularLocation>
        <location evidence="2">Nucleus</location>
    </subcellularLocation>
</comment>
<protein>
    <recommendedName>
        <fullName evidence="10">Histone H4</fullName>
    </recommendedName>
</protein>
<sequence length="103" mass="11348">MPGRGKGIAGSRTGGAKCHRKIIRDNIQGITNPAIRRLARRAGVVRISGLVYYETRAVLRVFLSTLIRDAILYAEHGSRKTVKGIDVIYALKRQGHTLYGSTD</sequence>